<dbReference type="KEGG" id="pfer:IRI77_19060"/>
<sequence>MKARGLLVAVVLLAALGGAVYWSNKQQKEDAAKPPAGTPPKILTLNEADITAVDIKRREGENTSLKRSASNVWAVTAPQAYDTDREAINNLLTALTSLSSEKVIEEKPTDLAGFGLKTPPVQFVISLKNGKTRTVSLGDEAPVGGATFAQVDGDARVFTIASSTRATLDKLGVDFRDKRLLKFDVTKLARLQLTVKGVNLEFSKNGQNEWTIVSPKPMRADGWQVEELARKLTDAKLDPLLTSDQQADLAKQFAASAPLATVAITDAATTQKLEVRKNKENKFYAKSSVVDGFHLITDEIGKDLDKSPEDFRNKKLFSFGFNDPTRVDYKDSAKQLNASKAGDRWVANNKTMDSVGIQSLIDRLRDLSATKFPDSGFTTPEIEIGVTSQDGKVTEKVSISKAGDRYIARREGEPSLYELEAKAVSDLQKAASDVKEQPPAKGAGK</sequence>
<dbReference type="InterPro" id="IPR025641">
    <property type="entry name" value="DUF4340"/>
</dbReference>
<dbReference type="Proteomes" id="UP000593892">
    <property type="component" value="Chromosome"/>
</dbReference>
<dbReference type="Pfam" id="PF14238">
    <property type="entry name" value="DUF4340"/>
    <property type="match status" value="2"/>
</dbReference>
<feature type="domain" description="DUF4340" evidence="1">
    <location>
        <begin position="210"/>
        <end position="373"/>
    </location>
</feature>
<keyword evidence="3" id="KW-1185">Reference proteome</keyword>
<evidence type="ECO:0000259" key="1">
    <source>
        <dbReference type="Pfam" id="PF14238"/>
    </source>
</evidence>
<evidence type="ECO:0000313" key="2">
    <source>
        <dbReference type="EMBL" id="QOY84958.1"/>
    </source>
</evidence>
<feature type="domain" description="DUF4340" evidence="1">
    <location>
        <begin position="73"/>
        <end position="200"/>
    </location>
</feature>
<dbReference type="EMBL" id="CP063849">
    <property type="protein sequence ID" value="QOY84958.1"/>
    <property type="molecule type" value="Genomic_DNA"/>
</dbReference>
<proteinExistence type="predicted"/>
<dbReference type="RefSeq" id="WP_194446628.1">
    <property type="nucleotide sequence ID" value="NZ_CP063849.1"/>
</dbReference>
<dbReference type="AlphaFoldDB" id="A0A7S7NJT9"/>
<name>A0A7S7NJT9_PALFE</name>
<organism evidence="2 3">
    <name type="scientific">Paludibaculum fermentans</name>
    <dbReference type="NCBI Taxonomy" id="1473598"/>
    <lineage>
        <taxon>Bacteria</taxon>
        <taxon>Pseudomonadati</taxon>
        <taxon>Acidobacteriota</taxon>
        <taxon>Terriglobia</taxon>
        <taxon>Bryobacterales</taxon>
        <taxon>Bryobacteraceae</taxon>
        <taxon>Paludibaculum</taxon>
    </lineage>
</organism>
<accession>A0A7S7NJT9</accession>
<reference evidence="2 3" key="1">
    <citation type="submission" date="2020-10" db="EMBL/GenBank/DDBJ databases">
        <title>Complete genome sequence of Paludibaculum fermentans P105T, a facultatively anaerobic acidobacterium capable of dissimilatory Fe(III) reduction.</title>
        <authorList>
            <person name="Dedysh S.N."/>
            <person name="Beletsky A.V."/>
            <person name="Kulichevskaya I.S."/>
            <person name="Mardanov A.V."/>
            <person name="Ravin N.V."/>
        </authorList>
    </citation>
    <scope>NUCLEOTIDE SEQUENCE [LARGE SCALE GENOMIC DNA]</scope>
    <source>
        <strain evidence="2 3">P105</strain>
    </source>
</reference>
<protein>
    <submittedName>
        <fullName evidence="2">DUF4340 domain-containing protein</fullName>
    </submittedName>
</protein>
<evidence type="ECO:0000313" key="3">
    <source>
        <dbReference type="Proteomes" id="UP000593892"/>
    </source>
</evidence>
<gene>
    <name evidence="2" type="ORF">IRI77_19060</name>
</gene>